<dbReference type="InterPro" id="IPR009642">
    <property type="entry name" value="DUF1236"/>
</dbReference>
<evidence type="ECO:0000313" key="3">
    <source>
        <dbReference type="Proteomes" id="UP000289411"/>
    </source>
</evidence>
<keyword evidence="1" id="KW-0732">Signal</keyword>
<feature type="signal peptide" evidence="1">
    <location>
        <begin position="1"/>
        <end position="23"/>
    </location>
</feature>
<feature type="chain" id="PRO_5020781535" evidence="1">
    <location>
        <begin position="24"/>
        <end position="153"/>
    </location>
</feature>
<proteinExistence type="predicted"/>
<dbReference type="Pfam" id="PF06823">
    <property type="entry name" value="DUF1236"/>
    <property type="match status" value="1"/>
</dbReference>
<organism evidence="2 3">
    <name type="scientific">Lichenibacterium ramalinae</name>
    <dbReference type="NCBI Taxonomy" id="2316527"/>
    <lineage>
        <taxon>Bacteria</taxon>
        <taxon>Pseudomonadati</taxon>
        <taxon>Pseudomonadota</taxon>
        <taxon>Alphaproteobacteria</taxon>
        <taxon>Hyphomicrobiales</taxon>
        <taxon>Lichenihabitantaceae</taxon>
        <taxon>Lichenibacterium</taxon>
    </lineage>
</organism>
<sequence>MRNTIIVAVFAAATLAAPIAVQAQVVNGTVNGAQRGAAQGENAAGPVGGIVGGAVGAGVGAVTGAVGTATGIVGDVLGVNERPRFREYVVREHRPSFHYAESLHPGVVLPREGVTYYEVPTEYATKPGYRYTVVNERPVIVDPATRRVVEIIE</sequence>
<reference evidence="2 3" key="2">
    <citation type="submission" date="2019-02" db="EMBL/GenBank/DDBJ databases">
        <title>'Lichenibacterium ramalinii' gen. nov. sp. nov., 'Lichenibacterium minor' gen. nov. sp. nov.</title>
        <authorList>
            <person name="Pankratov T."/>
        </authorList>
    </citation>
    <scope>NUCLEOTIDE SEQUENCE [LARGE SCALE GENOMIC DNA]</scope>
    <source>
        <strain evidence="2 3">RmlP001</strain>
    </source>
</reference>
<protein>
    <submittedName>
        <fullName evidence="2">DUF1236 domain-containing protein</fullName>
    </submittedName>
</protein>
<name>A0A4V1RJ88_9HYPH</name>
<gene>
    <name evidence="2" type="ORF">D3272_00820</name>
</gene>
<dbReference type="RefSeq" id="WP_129217180.1">
    <property type="nucleotide sequence ID" value="NZ_QYBC01000001.1"/>
</dbReference>
<accession>A0A4V1RJ88</accession>
<dbReference type="AlphaFoldDB" id="A0A4V1RJ88"/>
<dbReference type="OrthoDB" id="102964at2"/>
<dbReference type="EMBL" id="QYBC01000001">
    <property type="protein sequence ID" value="RYB07710.1"/>
    <property type="molecule type" value="Genomic_DNA"/>
</dbReference>
<comment type="caution">
    <text evidence="2">The sequence shown here is derived from an EMBL/GenBank/DDBJ whole genome shotgun (WGS) entry which is preliminary data.</text>
</comment>
<dbReference type="Proteomes" id="UP000289411">
    <property type="component" value="Unassembled WGS sequence"/>
</dbReference>
<evidence type="ECO:0000256" key="1">
    <source>
        <dbReference type="SAM" id="SignalP"/>
    </source>
</evidence>
<keyword evidence="3" id="KW-1185">Reference proteome</keyword>
<evidence type="ECO:0000313" key="2">
    <source>
        <dbReference type="EMBL" id="RYB07710.1"/>
    </source>
</evidence>
<reference evidence="2 3" key="1">
    <citation type="submission" date="2018-09" db="EMBL/GenBank/DDBJ databases">
        <authorList>
            <person name="Grouzdev D.S."/>
            <person name="Krutkina M.S."/>
        </authorList>
    </citation>
    <scope>NUCLEOTIDE SEQUENCE [LARGE SCALE GENOMIC DNA]</scope>
    <source>
        <strain evidence="2 3">RmlP001</strain>
    </source>
</reference>